<evidence type="ECO:0000313" key="4">
    <source>
        <dbReference type="EMBL" id="RVU21186.1"/>
    </source>
</evidence>
<dbReference type="Gene3D" id="3.30.2310.20">
    <property type="entry name" value="RelE-like"/>
    <property type="match status" value="1"/>
</dbReference>
<dbReference type="OrthoDB" id="7173315at2"/>
<dbReference type="RefSeq" id="WP_127727405.1">
    <property type="nucleotide sequence ID" value="NZ_SACP01000002.1"/>
</dbReference>
<reference evidence="4 5" key="1">
    <citation type="submission" date="2019-01" db="EMBL/GenBank/DDBJ databases">
        <authorList>
            <person name="Chen W.-M."/>
        </authorList>
    </citation>
    <scope>NUCLEOTIDE SEQUENCE [LARGE SCALE GENOMIC DNA]</scope>
    <source>
        <strain evidence="4 5">TER-1</strain>
    </source>
</reference>
<organism evidence="4 5">
    <name type="scientific">Methylobacterium oryzihabitans</name>
    <dbReference type="NCBI Taxonomy" id="2499852"/>
    <lineage>
        <taxon>Bacteria</taxon>
        <taxon>Pseudomonadati</taxon>
        <taxon>Pseudomonadota</taxon>
        <taxon>Alphaproteobacteria</taxon>
        <taxon>Hyphomicrobiales</taxon>
        <taxon>Methylobacteriaceae</taxon>
        <taxon>Methylobacterium</taxon>
    </lineage>
</organism>
<dbReference type="PIRSF" id="PIRSF029218">
    <property type="entry name" value="ParE"/>
    <property type="match status" value="1"/>
</dbReference>
<name>A0A437PFZ2_9HYPH</name>
<dbReference type="Proteomes" id="UP000286997">
    <property type="component" value="Unassembled WGS sequence"/>
</dbReference>
<evidence type="ECO:0000313" key="5">
    <source>
        <dbReference type="Proteomes" id="UP000286997"/>
    </source>
</evidence>
<dbReference type="InterPro" id="IPR035093">
    <property type="entry name" value="RelE/ParE_toxin_dom_sf"/>
</dbReference>
<dbReference type="PANTHER" id="PTHR33755">
    <property type="entry name" value="TOXIN PARE1-RELATED"/>
    <property type="match status" value="1"/>
</dbReference>
<dbReference type="AlphaFoldDB" id="A0A437PFZ2"/>
<protein>
    <recommendedName>
        <fullName evidence="3">Toxin</fullName>
    </recommendedName>
</protein>
<dbReference type="InterPro" id="IPR007712">
    <property type="entry name" value="RelE/ParE_toxin"/>
</dbReference>
<proteinExistence type="inferred from homology"/>
<keyword evidence="5" id="KW-1185">Reference proteome</keyword>
<dbReference type="Pfam" id="PF05016">
    <property type="entry name" value="ParE_toxin"/>
    <property type="match status" value="1"/>
</dbReference>
<dbReference type="InterPro" id="IPR028344">
    <property type="entry name" value="ParE1/4"/>
</dbReference>
<comment type="caution">
    <text evidence="4">The sequence shown here is derived from an EMBL/GenBank/DDBJ whole genome shotgun (WGS) entry which is preliminary data.</text>
</comment>
<dbReference type="EMBL" id="SACP01000002">
    <property type="protein sequence ID" value="RVU21186.1"/>
    <property type="molecule type" value="Genomic_DNA"/>
</dbReference>
<comment type="similarity">
    <text evidence="1 3">Belongs to the RelE toxin family.</text>
</comment>
<dbReference type="InterPro" id="IPR051803">
    <property type="entry name" value="TA_system_RelE-like_toxin"/>
</dbReference>
<accession>A0A437PFZ2</accession>
<gene>
    <name evidence="4" type="ORF">EOE48_03565</name>
</gene>
<dbReference type="PANTHER" id="PTHR33755:SF9">
    <property type="entry name" value="TOXIN PARE1"/>
    <property type="match status" value="1"/>
</dbReference>
<evidence type="ECO:0000256" key="1">
    <source>
        <dbReference type="ARBA" id="ARBA00006226"/>
    </source>
</evidence>
<keyword evidence="2" id="KW-1277">Toxin-antitoxin system</keyword>
<evidence type="ECO:0000256" key="3">
    <source>
        <dbReference type="PIRNR" id="PIRNR029218"/>
    </source>
</evidence>
<sequence>MRIRLSAEARRDLAAIWAYSAKRWDEAQADRYVRLIAEGFENLAVGKVAGRSAEDVRPGYRKLAIGSHFVFYRISGTTTIDVVRILHQRMDVGRHL</sequence>
<evidence type="ECO:0000256" key="2">
    <source>
        <dbReference type="ARBA" id="ARBA00022649"/>
    </source>
</evidence>